<name>A0A8B2NYT4_9HYPH</name>
<keyword evidence="1" id="KW-0732">Signal</keyword>
<organism evidence="2 3">
    <name type="scientific">Acuticoccus sediminis</name>
    <dbReference type="NCBI Taxonomy" id="2184697"/>
    <lineage>
        <taxon>Bacteria</taxon>
        <taxon>Pseudomonadati</taxon>
        <taxon>Pseudomonadota</taxon>
        <taxon>Alphaproteobacteria</taxon>
        <taxon>Hyphomicrobiales</taxon>
        <taxon>Amorphaceae</taxon>
        <taxon>Acuticoccus</taxon>
    </lineage>
</organism>
<feature type="chain" id="PRO_5032388190" description="Peptidoglycan binding-like domain-containing protein" evidence="1">
    <location>
        <begin position="18"/>
        <end position="431"/>
    </location>
</feature>
<dbReference type="EMBL" id="QHHQ01000003">
    <property type="protein sequence ID" value="RAI00968.1"/>
    <property type="molecule type" value="Genomic_DNA"/>
</dbReference>
<gene>
    <name evidence="2" type="ORF">DLJ53_17220</name>
</gene>
<evidence type="ECO:0008006" key="4">
    <source>
        <dbReference type="Google" id="ProtNLM"/>
    </source>
</evidence>
<dbReference type="InterPro" id="IPR029045">
    <property type="entry name" value="ClpP/crotonase-like_dom_sf"/>
</dbReference>
<dbReference type="OrthoDB" id="1522627at2"/>
<dbReference type="Gene3D" id="3.90.226.10">
    <property type="entry name" value="2-enoyl-CoA Hydratase, Chain A, domain 1"/>
    <property type="match status" value="1"/>
</dbReference>
<sequence length="431" mass="45335">MASLLCVILALATGVNAAEIRVVDDEGERPRIVIAGEIELGDAARFRSVTVDLPPAVIYLDGPGGKLIDALAIGDRLRERGDFTAVAANAHCTSACALIWIAGVERSWQDGGSIGFHAAAAREGDVVRMTASGNAIVGAYLTRLGYPVSVVVMATEADHTSMSYLTADLAERSGLTYTRVPKGLRDGQLATASVPSASQSVTMGSLRHRMTERQDEAREEAVVRARQFLDFYFSSANASPGALRTLAGRVYADQVDSFGLRISRADLIRRRADQAERWPSYSLTKNGAPSITCTSGGLACTVIGEADFAAANPGTGARSAGTLMYTLRLHRIGATFRVVHEDTQVVPDRVTGLTRQIQAALVRVGCAPGPVDGLWGTRTARALADYARAGALELDTTRPTYDALALISVAGGASCRPGTEEASAGTAGPQL</sequence>
<evidence type="ECO:0000313" key="2">
    <source>
        <dbReference type="EMBL" id="RAI00968.1"/>
    </source>
</evidence>
<comment type="caution">
    <text evidence="2">The sequence shown here is derived from an EMBL/GenBank/DDBJ whole genome shotgun (WGS) entry which is preliminary data.</text>
</comment>
<reference evidence="2 3" key="1">
    <citation type="submission" date="2018-05" db="EMBL/GenBank/DDBJ databases">
        <title>Acuticoccus sediminis sp. nov., isolated from deep-sea sediment of Indian Ocean.</title>
        <authorList>
            <person name="Liu X."/>
            <person name="Lai Q."/>
            <person name="Du Y."/>
            <person name="Sun F."/>
            <person name="Zhang X."/>
            <person name="Wang S."/>
            <person name="Shao Z."/>
        </authorList>
    </citation>
    <scope>NUCLEOTIDE SEQUENCE [LARGE SCALE GENOMIC DNA]</scope>
    <source>
        <strain evidence="2 3">PTG4-2</strain>
    </source>
</reference>
<keyword evidence="3" id="KW-1185">Reference proteome</keyword>
<proteinExistence type="predicted"/>
<dbReference type="Proteomes" id="UP000249590">
    <property type="component" value="Unassembled WGS sequence"/>
</dbReference>
<dbReference type="SUPFAM" id="SSF52096">
    <property type="entry name" value="ClpP/crotonase"/>
    <property type="match status" value="1"/>
</dbReference>
<feature type="signal peptide" evidence="1">
    <location>
        <begin position="1"/>
        <end position="17"/>
    </location>
</feature>
<evidence type="ECO:0000313" key="3">
    <source>
        <dbReference type="Proteomes" id="UP000249590"/>
    </source>
</evidence>
<dbReference type="AlphaFoldDB" id="A0A8B2NYT4"/>
<accession>A0A8B2NYT4</accession>
<dbReference type="RefSeq" id="WP_111347478.1">
    <property type="nucleotide sequence ID" value="NZ_QHHQ01000003.1"/>
</dbReference>
<evidence type="ECO:0000256" key="1">
    <source>
        <dbReference type="SAM" id="SignalP"/>
    </source>
</evidence>
<protein>
    <recommendedName>
        <fullName evidence="4">Peptidoglycan binding-like domain-containing protein</fullName>
    </recommendedName>
</protein>